<dbReference type="EMBL" id="UIVT01000003">
    <property type="protein sequence ID" value="SVP93787.1"/>
    <property type="molecule type" value="Genomic_DNA"/>
</dbReference>
<feature type="region of interest" description="Disordered" evidence="2">
    <location>
        <begin position="452"/>
        <end position="475"/>
    </location>
</feature>
<feature type="compositionally biased region" description="Basic residues" evidence="2">
    <location>
        <begin position="153"/>
        <end position="165"/>
    </location>
</feature>
<feature type="region of interest" description="Disordered" evidence="2">
    <location>
        <begin position="141"/>
        <end position="172"/>
    </location>
</feature>
<accession>A0A3B0MS44</accession>
<evidence type="ECO:0000256" key="1">
    <source>
        <dbReference type="SAM" id="Coils"/>
    </source>
</evidence>
<dbReference type="VEuPathDB" id="PiroplasmaDB:TA18800"/>
<sequence>MREDEDLVYKSPSEMSNYLRIPDFDNDNFKELSSEGSKNIELPISNSVDILSPEEGSITRCANVFDKLDVLDSDDNDFGSTLCDSYSDSSNFRTGSLMNKFTQSRGAFNDKYHDSDRESNLSLTFSDRVLRERQRMIRKKIISEDYHNSSSKSRGRNKFHSRKTHSGPSIKKFSLLTEEEESRINLDQEVLERYKRIDDTISIQRDDITDIKLNLVRSNNIAKNEALLAIQENEKLIAENENLLSKQERLVSELDELKSENQQKLEKIKSLQIEVEDLKSDLIVERKQNEHLLKDKVDLQNRLNLLTKENKSLLSSQEIMQNMYKNEIEELKGKKNELSGKISKLESDLDYFRDNLQESHKMNEILKSEISSLKELYKNESASFQKLKIENKRLMENNSAYKSQNYSLIEINDRLRNRTFFRIHSGEASTTNTSTATNANFTDTNSRLSFDSNSGLFSPNTGDTKNSPSNSVSTLTQHSNYLSKVTQKSHVNKDIEEGFPFYQISEAFNLNHSDPNSPNSLDSTLTNQDTLVSNSNNLDLILTPDNQTSIDRLASVDNVLVIGSQANYTFSNSLGEVNLGDLKSDSLTLRKDTSFNPTTKWVTDRVSRTSNLEALENLREKIKNITTDSGMHNFGVNSSFKCFQNNVTINLIQNKLQLISQRLNETIV</sequence>
<evidence type="ECO:0000313" key="3">
    <source>
        <dbReference type="EMBL" id="SVP92983.1"/>
    </source>
</evidence>
<protein>
    <submittedName>
        <fullName evidence="3">Uncharacterized protein</fullName>
    </submittedName>
</protein>
<name>A0A3B0MS44_THEAN</name>
<proteinExistence type="predicted"/>
<keyword evidence="1" id="KW-0175">Coiled coil</keyword>
<dbReference type="AlphaFoldDB" id="A0A3B0MS44"/>
<feature type="coiled-coil region" evidence="1">
    <location>
        <begin position="377"/>
        <end position="404"/>
    </location>
</feature>
<dbReference type="EMBL" id="UIVS01000003">
    <property type="protein sequence ID" value="SVP92983.1"/>
    <property type="molecule type" value="Genomic_DNA"/>
</dbReference>
<feature type="coiled-coil region" evidence="1">
    <location>
        <begin position="230"/>
        <end position="348"/>
    </location>
</feature>
<organism evidence="3">
    <name type="scientific">Theileria annulata</name>
    <dbReference type="NCBI Taxonomy" id="5874"/>
    <lineage>
        <taxon>Eukaryota</taxon>
        <taxon>Sar</taxon>
        <taxon>Alveolata</taxon>
        <taxon>Apicomplexa</taxon>
        <taxon>Aconoidasida</taxon>
        <taxon>Piroplasmida</taxon>
        <taxon>Theileriidae</taxon>
        <taxon>Theileria</taxon>
    </lineage>
</organism>
<evidence type="ECO:0000313" key="4">
    <source>
        <dbReference type="EMBL" id="SVP93787.1"/>
    </source>
</evidence>
<gene>
    <name evidence="4" type="ORF">TAT_000278200</name>
    <name evidence="3" type="ORF">TAV_000278300</name>
</gene>
<reference evidence="3" key="1">
    <citation type="submission" date="2018-07" db="EMBL/GenBank/DDBJ databases">
        <authorList>
            <person name="Quirk P.G."/>
            <person name="Krulwich T.A."/>
        </authorList>
    </citation>
    <scope>NUCLEOTIDE SEQUENCE</scope>
    <source>
        <strain evidence="3">Anand</strain>
    </source>
</reference>
<evidence type="ECO:0000256" key="2">
    <source>
        <dbReference type="SAM" id="MobiDB-lite"/>
    </source>
</evidence>